<dbReference type="SMART" id="SM00184">
    <property type="entry name" value="RING"/>
    <property type="match status" value="1"/>
</dbReference>
<evidence type="ECO:0000256" key="4">
    <source>
        <dbReference type="PROSITE-ProRule" id="PRU00175"/>
    </source>
</evidence>
<dbReference type="InterPro" id="IPR018957">
    <property type="entry name" value="Znf_C3HC4_RING-type"/>
</dbReference>
<reference evidence="7" key="1">
    <citation type="submission" date="2022-12" db="EMBL/GenBank/DDBJ databases">
        <authorList>
            <person name="Brejova B."/>
        </authorList>
    </citation>
    <scope>NUCLEOTIDE SEQUENCE</scope>
</reference>
<feature type="compositionally biased region" description="Polar residues" evidence="5">
    <location>
        <begin position="308"/>
        <end position="322"/>
    </location>
</feature>
<feature type="region of interest" description="Disordered" evidence="5">
    <location>
        <begin position="308"/>
        <end position="360"/>
    </location>
</feature>
<dbReference type="EMBL" id="CANTUO010000003">
    <property type="protein sequence ID" value="CAI5758359.1"/>
    <property type="molecule type" value="Genomic_DNA"/>
</dbReference>
<dbReference type="GO" id="GO:0008270">
    <property type="term" value="F:zinc ion binding"/>
    <property type="evidence" value="ECO:0007669"/>
    <property type="project" value="UniProtKB-KW"/>
</dbReference>
<dbReference type="InterPro" id="IPR017907">
    <property type="entry name" value="Znf_RING_CS"/>
</dbReference>
<gene>
    <name evidence="7" type="ORF">CANVERA_P2872</name>
</gene>
<organism evidence="7 8">
    <name type="scientific">Candida verbasci</name>
    <dbReference type="NCBI Taxonomy" id="1227364"/>
    <lineage>
        <taxon>Eukaryota</taxon>
        <taxon>Fungi</taxon>
        <taxon>Dikarya</taxon>
        <taxon>Ascomycota</taxon>
        <taxon>Saccharomycotina</taxon>
        <taxon>Pichiomycetes</taxon>
        <taxon>Debaryomycetaceae</taxon>
        <taxon>Candida/Lodderomyces clade</taxon>
        <taxon>Candida</taxon>
    </lineage>
</organism>
<keyword evidence="2 4" id="KW-0863">Zinc-finger</keyword>
<evidence type="ECO:0000313" key="7">
    <source>
        <dbReference type="EMBL" id="CAI5758359.1"/>
    </source>
</evidence>
<dbReference type="Pfam" id="PF00097">
    <property type="entry name" value="zf-C3HC4"/>
    <property type="match status" value="1"/>
</dbReference>
<proteinExistence type="predicted"/>
<keyword evidence="3" id="KW-0862">Zinc</keyword>
<dbReference type="Gene3D" id="3.30.40.10">
    <property type="entry name" value="Zinc/RING finger domain, C3HC4 (zinc finger)"/>
    <property type="match status" value="1"/>
</dbReference>
<dbReference type="PROSITE" id="PS00518">
    <property type="entry name" value="ZF_RING_1"/>
    <property type="match status" value="1"/>
</dbReference>
<dbReference type="PROSITE" id="PS50089">
    <property type="entry name" value="ZF_RING_2"/>
    <property type="match status" value="1"/>
</dbReference>
<dbReference type="PANTHER" id="PTHR23327:SF51">
    <property type="entry name" value="TRANSCRIPTIONAL REGULATOR OF YEAST FORM ADHERENCE 3"/>
    <property type="match status" value="1"/>
</dbReference>
<dbReference type="SUPFAM" id="SSF57850">
    <property type="entry name" value="RING/U-box"/>
    <property type="match status" value="1"/>
</dbReference>
<dbReference type="AlphaFoldDB" id="A0A9W4TXF4"/>
<evidence type="ECO:0000256" key="1">
    <source>
        <dbReference type="ARBA" id="ARBA00022723"/>
    </source>
</evidence>
<name>A0A9W4TXF4_9ASCO</name>
<evidence type="ECO:0000256" key="3">
    <source>
        <dbReference type="ARBA" id="ARBA00022833"/>
    </source>
</evidence>
<evidence type="ECO:0000259" key="6">
    <source>
        <dbReference type="PROSITE" id="PS50089"/>
    </source>
</evidence>
<keyword evidence="1" id="KW-0479">Metal-binding</keyword>
<feature type="region of interest" description="Disordered" evidence="5">
    <location>
        <begin position="220"/>
        <end position="260"/>
    </location>
</feature>
<evidence type="ECO:0000256" key="2">
    <source>
        <dbReference type="ARBA" id="ARBA00022771"/>
    </source>
</evidence>
<evidence type="ECO:0000313" key="8">
    <source>
        <dbReference type="Proteomes" id="UP001152885"/>
    </source>
</evidence>
<feature type="compositionally biased region" description="Acidic residues" evidence="5">
    <location>
        <begin position="326"/>
        <end position="360"/>
    </location>
</feature>
<evidence type="ECO:0000256" key="5">
    <source>
        <dbReference type="SAM" id="MobiDB-lite"/>
    </source>
</evidence>
<dbReference type="InterPro" id="IPR013083">
    <property type="entry name" value="Znf_RING/FYVE/PHD"/>
</dbReference>
<dbReference type="PANTHER" id="PTHR23327">
    <property type="entry name" value="RING FINGER PROTEIN 127"/>
    <property type="match status" value="1"/>
</dbReference>
<sequence>MDQEHLQNTKIFESIDHTITSCLLSKLYSNIECSICSDIMIIPVSIECGHSFCYSCLLEWFKNKLTCPTCRFKIKNKPIINLKLKDICKNVIEFMIEHNPNDSKYLIDLKKESEAKYNLDVKFKRLFGSVFQNSTLTLIDNSDGVPRCGNCHWEAHGSVCLHCGTRFRFAIDSDDDDEDDDEEFEDVRSGLHHILHDQDHEEDNNNYDTEDSFINDGEEEIDNQHDGLSNDEGGSEYEDVQSRLQRSNTPRRGRQRLWIDSDDEENDIVLSGRDNDNEDNEEEFYNYDSDDVRDALDEFHASHLNEISDQDSFANFESENGHSNNDNDDDDDNNNDDDDDDDIPEEYYADPDDYYDSDDY</sequence>
<feature type="domain" description="RING-type" evidence="6">
    <location>
        <begin position="33"/>
        <end position="71"/>
    </location>
</feature>
<keyword evidence="8" id="KW-1185">Reference proteome</keyword>
<protein>
    <recommendedName>
        <fullName evidence="6">RING-type domain-containing protein</fullName>
    </recommendedName>
</protein>
<accession>A0A9W4TXF4</accession>
<comment type="caution">
    <text evidence="7">The sequence shown here is derived from an EMBL/GenBank/DDBJ whole genome shotgun (WGS) entry which is preliminary data.</text>
</comment>
<dbReference type="Proteomes" id="UP001152885">
    <property type="component" value="Unassembled WGS sequence"/>
</dbReference>
<dbReference type="InterPro" id="IPR001841">
    <property type="entry name" value="Znf_RING"/>
</dbReference>
<dbReference type="OrthoDB" id="6105938at2759"/>